<dbReference type="EMBL" id="ANNX02000035">
    <property type="protein sequence ID" value="KYC39287.1"/>
    <property type="molecule type" value="Genomic_DNA"/>
</dbReference>
<sequence length="80" mass="9015">MKHLEIKEADTALALLLDEVTTTHNEILITRNGMPIARIVPLTINSDSDTPHNYPLRGMPITISEDFDEAMPELWDTLSQ</sequence>
<evidence type="ECO:0000256" key="1">
    <source>
        <dbReference type="ARBA" id="ARBA00009981"/>
    </source>
</evidence>
<dbReference type="SUPFAM" id="SSF143120">
    <property type="entry name" value="YefM-like"/>
    <property type="match status" value="1"/>
</dbReference>
<dbReference type="AlphaFoldDB" id="A0A139X3K2"/>
<reference evidence="3 4" key="1">
    <citation type="journal article" date="2013" name="Genome Biol. Evol.">
        <title>Genomes of Stigonematalean cyanobacteria (subsection V) and the evolution of oxygenic photosynthesis from prokaryotes to plastids.</title>
        <authorList>
            <person name="Dagan T."/>
            <person name="Roettger M."/>
            <person name="Stucken K."/>
            <person name="Landan G."/>
            <person name="Koch R."/>
            <person name="Major P."/>
            <person name="Gould S.B."/>
            <person name="Goremykin V.V."/>
            <person name="Rippka R."/>
            <person name="Tandeau de Marsac N."/>
            <person name="Gugger M."/>
            <person name="Lockhart P.J."/>
            <person name="Allen J.F."/>
            <person name="Brune I."/>
            <person name="Maus I."/>
            <person name="Puhler A."/>
            <person name="Martin W.F."/>
        </authorList>
    </citation>
    <scope>NUCLEOTIDE SEQUENCE [LARGE SCALE GENOMIC DNA]</scope>
    <source>
        <strain evidence="3 4">PCC 7110</strain>
    </source>
</reference>
<comment type="caution">
    <text evidence="3">The sequence shown here is derived from an EMBL/GenBank/DDBJ whole genome shotgun (WGS) entry which is preliminary data.</text>
</comment>
<comment type="function">
    <text evidence="2">Antitoxin component of a type II toxin-antitoxin (TA) system.</text>
</comment>
<evidence type="ECO:0000313" key="3">
    <source>
        <dbReference type="EMBL" id="KYC39287.1"/>
    </source>
</evidence>
<dbReference type="STRING" id="128403.WA1_31610"/>
<dbReference type="InterPro" id="IPR006442">
    <property type="entry name" value="Antitoxin_Phd/YefM"/>
</dbReference>
<dbReference type="NCBIfam" id="TIGR01552">
    <property type="entry name" value="phd_fam"/>
    <property type="match status" value="1"/>
</dbReference>
<keyword evidence="4" id="KW-1185">Reference proteome</keyword>
<organism evidence="3 4">
    <name type="scientific">Scytonema hofmannii PCC 7110</name>
    <dbReference type="NCBI Taxonomy" id="128403"/>
    <lineage>
        <taxon>Bacteria</taxon>
        <taxon>Bacillati</taxon>
        <taxon>Cyanobacteriota</taxon>
        <taxon>Cyanophyceae</taxon>
        <taxon>Nostocales</taxon>
        <taxon>Scytonemataceae</taxon>
        <taxon>Scytonema</taxon>
    </lineage>
</organism>
<dbReference type="InterPro" id="IPR036165">
    <property type="entry name" value="YefM-like_sf"/>
</dbReference>
<evidence type="ECO:0000313" key="4">
    <source>
        <dbReference type="Proteomes" id="UP000076925"/>
    </source>
</evidence>
<evidence type="ECO:0000256" key="2">
    <source>
        <dbReference type="RuleBase" id="RU362080"/>
    </source>
</evidence>
<dbReference type="OrthoDB" id="9800503at2"/>
<name>A0A139X3K2_9CYAN</name>
<accession>A0A139X3K2</accession>
<dbReference type="RefSeq" id="WP_017740316.1">
    <property type="nucleotide sequence ID" value="NZ_KQ976354.1"/>
</dbReference>
<protein>
    <recommendedName>
        <fullName evidence="2">Antitoxin</fullName>
    </recommendedName>
</protein>
<dbReference type="Proteomes" id="UP000076925">
    <property type="component" value="Unassembled WGS sequence"/>
</dbReference>
<comment type="similarity">
    <text evidence="1 2">Belongs to the phD/YefM antitoxin family.</text>
</comment>
<dbReference type="Gene3D" id="3.40.1620.10">
    <property type="entry name" value="YefM-like domain"/>
    <property type="match status" value="1"/>
</dbReference>
<gene>
    <name evidence="3" type="ORF">WA1_31610</name>
</gene>
<dbReference type="Pfam" id="PF02604">
    <property type="entry name" value="PhdYeFM_antitox"/>
    <property type="match status" value="1"/>
</dbReference>
<proteinExistence type="inferred from homology"/>